<evidence type="ECO:0000256" key="1">
    <source>
        <dbReference type="ARBA" id="ARBA00004429"/>
    </source>
</evidence>
<evidence type="ECO:0000256" key="11">
    <source>
        <dbReference type="SAM" id="Phobius"/>
    </source>
</evidence>
<proteinExistence type="inferred from homology"/>
<keyword evidence="5" id="KW-0547">Nucleotide-binding</keyword>
<dbReference type="GO" id="GO:0005524">
    <property type="term" value="F:ATP binding"/>
    <property type="evidence" value="ECO:0007669"/>
    <property type="project" value="UniProtKB-KW"/>
</dbReference>
<dbReference type="PROSITE" id="PS50929">
    <property type="entry name" value="ABC_TM1F"/>
    <property type="match status" value="1"/>
</dbReference>
<comment type="similarity">
    <text evidence="9">Belongs to the ABC transporter superfamily. Siderophore-Fe(3+) uptake transporter (SIUT) (TC 3.A.1.21) family.</text>
</comment>
<dbReference type="InterPro" id="IPR017871">
    <property type="entry name" value="ABC_transporter-like_CS"/>
</dbReference>
<keyword evidence="3" id="KW-1003">Cell membrane</keyword>
<dbReference type="Pfam" id="PF00005">
    <property type="entry name" value="ABC_tran"/>
    <property type="match status" value="1"/>
</dbReference>
<dbReference type="GO" id="GO:0015421">
    <property type="term" value="F:ABC-type oligopeptide transporter activity"/>
    <property type="evidence" value="ECO:0007669"/>
    <property type="project" value="TreeGrafter"/>
</dbReference>
<evidence type="ECO:0000256" key="7">
    <source>
        <dbReference type="ARBA" id="ARBA00022989"/>
    </source>
</evidence>
<dbReference type="PANTHER" id="PTHR43394">
    <property type="entry name" value="ATP-DEPENDENT PERMEASE MDL1, MITOCHONDRIAL"/>
    <property type="match status" value="1"/>
</dbReference>
<accession>U2TP45</accession>
<evidence type="ECO:0000256" key="3">
    <source>
        <dbReference type="ARBA" id="ARBA00022475"/>
    </source>
</evidence>
<dbReference type="SMART" id="SM00382">
    <property type="entry name" value="AAA"/>
    <property type="match status" value="1"/>
</dbReference>
<dbReference type="PANTHER" id="PTHR43394:SF1">
    <property type="entry name" value="ATP-BINDING CASSETTE SUB-FAMILY B MEMBER 10, MITOCHONDRIAL"/>
    <property type="match status" value="1"/>
</dbReference>
<gene>
    <name evidence="14" type="ORF">HMPREF1316_0093</name>
</gene>
<feature type="region of interest" description="Disordered" evidence="10">
    <location>
        <begin position="600"/>
        <end position="634"/>
    </location>
</feature>
<dbReference type="eggNOG" id="COG1132">
    <property type="taxonomic scope" value="Bacteria"/>
</dbReference>
<keyword evidence="7 11" id="KW-1133">Transmembrane helix</keyword>
<dbReference type="Proteomes" id="UP000016638">
    <property type="component" value="Unassembled WGS sequence"/>
</dbReference>
<dbReference type="Gene3D" id="1.20.1560.10">
    <property type="entry name" value="ABC transporter type 1, transmembrane domain"/>
    <property type="match status" value="1"/>
</dbReference>
<dbReference type="PROSITE" id="PS50893">
    <property type="entry name" value="ABC_TRANSPORTER_2"/>
    <property type="match status" value="1"/>
</dbReference>
<reference evidence="14 15" key="1">
    <citation type="submission" date="2013-08" db="EMBL/GenBank/DDBJ databases">
        <authorList>
            <person name="Durkin A.S."/>
            <person name="Haft D.R."/>
            <person name="McCorrison J."/>
            <person name="Torralba M."/>
            <person name="Gillis M."/>
            <person name="Haft D.H."/>
            <person name="Methe B."/>
            <person name="Sutton G."/>
            <person name="Nelson K.E."/>
        </authorList>
    </citation>
    <scope>NUCLEOTIDE SEQUENCE [LARGE SCALE GENOMIC DNA]</scope>
    <source>
        <strain evidence="14 15">F0195</strain>
    </source>
</reference>
<feature type="domain" description="ABC transmembrane type-1" evidence="13">
    <location>
        <begin position="47"/>
        <end position="332"/>
    </location>
</feature>
<evidence type="ECO:0000256" key="8">
    <source>
        <dbReference type="ARBA" id="ARBA00023136"/>
    </source>
</evidence>
<feature type="region of interest" description="Disordered" evidence="10">
    <location>
        <begin position="1"/>
        <end position="25"/>
    </location>
</feature>
<feature type="domain" description="ABC transporter" evidence="12">
    <location>
        <begin position="365"/>
        <end position="601"/>
    </location>
</feature>
<evidence type="ECO:0000259" key="13">
    <source>
        <dbReference type="PROSITE" id="PS50929"/>
    </source>
</evidence>
<feature type="transmembrane region" description="Helical" evidence="11">
    <location>
        <begin position="266"/>
        <end position="289"/>
    </location>
</feature>
<evidence type="ECO:0000313" key="15">
    <source>
        <dbReference type="Proteomes" id="UP000016638"/>
    </source>
</evidence>
<dbReference type="InterPro" id="IPR003439">
    <property type="entry name" value="ABC_transporter-like_ATP-bd"/>
</dbReference>
<dbReference type="CDD" id="cd18548">
    <property type="entry name" value="ABC_6TM_Tm287_like"/>
    <property type="match status" value="1"/>
</dbReference>
<dbReference type="Gene3D" id="3.40.50.300">
    <property type="entry name" value="P-loop containing nucleotide triphosphate hydrolases"/>
    <property type="match status" value="1"/>
</dbReference>
<feature type="compositionally biased region" description="Basic and acidic residues" evidence="10">
    <location>
        <begin position="625"/>
        <end position="634"/>
    </location>
</feature>
<dbReference type="InterPro" id="IPR039421">
    <property type="entry name" value="Type_1_exporter"/>
</dbReference>
<evidence type="ECO:0000256" key="10">
    <source>
        <dbReference type="SAM" id="MobiDB-lite"/>
    </source>
</evidence>
<keyword evidence="4 11" id="KW-0812">Transmembrane</keyword>
<dbReference type="SUPFAM" id="SSF90123">
    <property type="entry name" value="ABC transporter transmembrane region"/>
    <property type="match status" value="1"/>
</dbReference>
<keyword evidence="6" id="KW-0067">ATP-binding</keyword>
<dbReference type="InterPro" id="IPR003593">
    <property type="entry name" value="AAA+_ATPase"/>
</dbReference>
<feature type="transmembrane region" description="Helical" evidence="11">
    <location>
        <begin position="187"/>
        <end position="209"/>
    </location>
</feature>
<evidence type="ECO:0000256" key="4">
    <source>
        <dbReference type="ARBA" id="ARBA00022692"/>
    </source>
</evidence>
<dbReference type="GO" id="GO:0016887">
    <property type="term" value="F:ATP hydrolysis activity"/>
    <property type="evidence" value="ECO:0007669"/>
    <property type="project" value="InterPro"/>
</dbReference>
<dbReference type="Pfam" id="PF00664">
    <property type="entry name" value="ABC_membrane"/>
    <property type="match status" value="1"/>
</dbReference>
<evidence type="ECO:0000256" key="6">
    <source>
        <dbReference type="ARBA" id="ARBA00022840"/>
    </source>
</evidence>
<evidence type="ECO:0000256" key="9">
    <source>
        <dbReference type="ARBA" id="ARBA00023455"/>
    </source>
</evidence>
<keyword evidence="15" id="KW-1185">Reference proteome</keyword>
<feature type="transmembrane region" description="Helical" evidence="11">
    <location>
        <begin position="156"/>
        <end position="181"/>
    </location>
</feature>
<organism evidence="14 15">
    <name type="scientific">Olsenella profusa F0195</name>
    <dbReference type="NCBI Taxonomy" id="1125712"/>
    <lineage>
        <taxon>Bacteria</taxon>
        <taxon>Bacillati</taxon>
        <taxon>Actinomycetota</taxon>
        <taxon>Coriobacteriia</taxon>
        <taxon>Coriobacteriales</taxon>
        <taxon>Atopobiaceae</taxon>
        <taxon>Olsenella</taxon>
    </lineage>
</organism>
<feature type="transmembrane region" description="Helical" evidence="11">
    <location>
        <begin position="86"/>
        <end position="112"/>
    </location>
</feature>
<dbReference type="FunFam" id="3.40.50.300:FF:000221">
    <property type="entry name" value="Multidrug ABC transporter ATP-binding protein"/>
    <property type="match status" value="1"/>
</dbReference>
<dbReference type="InterPro" id="IPR036640">
    <property type="entry name" value="ABC1_TM_sf"/>
</dbReference>
<protein>
    <submittedName>
        <fullName evidence="14">ABC transporter transmembrane region</fullName>
    </submittedName>
</protein>
<dbReference type="EMBL" id="AWEZ01000045">
    <property type="protein sequence ID" value="ERL08210.1"/>
    <property type="molecule type" value="Genomic_DNA"/>
</dbReference>
<keyword evidence="8 11" id="KW-0472">Membrane</keyword>
<evidence type="ECO:0000256" key="2">
    <source>
        <dbReference type="ARBA" id="ARBA00022448"/>
    </source>
</evidence>
<dbReference type="AlphaFoldDB" id="U2TP45"/>
<evidence type="ECO:0000256" key="5">
    <source>
        <dbReference type="ARBA" id="ARBA00022741"/>
    </source>
</evidence>
<dbReference type="PROSITE" id="PS00211">
    <property type="entry name" value="ABC_TRANSPORTER_1"/>
    <property type="match status" value="1"/>
</dbReference>
<dbReference type="PATRIC" id="fig|1125712.3.peg.1226"/>
<dbReference type="SUPFAM" id="SSF52540">
    <property type="entry name" value="P-loop containing nucleoside triphosphate hydrolases"/>
    <property type="match status" value="1"/>
</dbReference>
<name>U2TP45_9ACTN</name>
<dbReference type="InterPro" id="IPR011527">
    <property type="entry name" value="ABC1_TM_dom"/>
</dbReference>
<dbReference type="GO" id="GO:0005886">
    <property type="term" value="C:plasma membrane"/>
    <property type="evidence" value="ECO:0007669"/>
    <property type="project" value="UniProtKB-SubCell"/>
</dbReference>
<keyword evidence="2" id="KW-0813">Transport</keyword>
<feature type="transmembrane region" description="Helical" evidence="11">
    <location>
        <begin position="309"/>
        <end position="330"/>
    </location>
</feature>
<comment type="caution">
    <text evidence="14">The sequence shown here is derived from an EMBL/GenBank/DDBJ whole genome shotgun (WGS) entry which is preliminary data.</text>
</comment>
<dbReference type="STRING" id="1125712.HMPREF1316_0093"/>
<sequence>MSTRNADTTAAARGSQTESDPSAEQLSYGSILSTLAKSIREFRRDSIITPILVIGEVAIECIIPFITAQLIDALQQGADMATIGHYSLILVALAVISLACGASAGVTCSIAATGFARNLRHDLFATIQRFSFSNIDRFSTSSLVTRLTTDTTNVQLAYMMIIRTAIRAPLMIVFAIVMAFITGGSMAVVYVIISVLLSAAIFGIAIKVMPMFRRIFHKYDVLNDSVEENVSGIRVVKSFVRSGYEKQKFNAASEGLYHDFVHVERILALGMPLMTLAIDVVYTFVLFFGSRATIQSYGTTMNVGQMSALITYGFSMLMSLMMFSMIFVIVTMSEESARRLCAVLIEKPDLTSPANPRHTVVDGSIDFDHVSFEYSRHAERMALRDIDLHIKSGEVIGIIGGTGSSKSTLIQLISRLYDVTTGSVKVSGVDVREYDLDTLRNQVAVVLQRNVLFSGTIKDNLRWGDENATDEEIVEACKLAQADEFIQLMPQKYDTYIEQGGTNVSGGQKQRLCIARALLKKPKVLILDDSTSAVDTKTDKLIRQGFRNFIPETTKIIIAQRTSSVEDADRIVVMDNGQISAIGTHDELLRTSDIYRETYTSQNKQSHDQKMGSMEDADVAGDATGTRKEVGAHE</sequence>
<feature type="transmembrane region" description="Helical" evidence="11">
    <location>
        <begin position="47"/>
        <end position="66"/>
    </location>
</feature>
<evidence type="ECO:0000259" key="12">
    <source>
        <dbReference type="PROSITE" id="PS50893"/>
    </source>
</evidence>
<evidence type="ECO:0000313" key="14">
    <source>
        <dbReference type="EMBL" id="ERL08210.1"/>
    </source>
</evidence>
<comment type="subcellular location">
    <subcellularLocation>
        <location evidence="1">Cell inner membrane</location>
        <topology evidence="1">Multi-pass membrane protein</topology>
    </subcellularLocation>
</comment>
<dbReference type="InterPro" id="IPR027417">
    <property type="entry name" value="P-loop_NTPase"/>
</dbReference>